<dbReference type="InterPro" id="IPR000308">
    <property type="entry name" value="14-3-3"/>
</dbReference>
<organism evidence="3 4">
    <name type="scientific">Zancudomyces culisetae</name>
    <name type="common">Gut fungus</name>
    <name type="synonym">Smittium culisetae</name>
    <dbReference type="NCBI Taxonomy" id="1213189"/>
    <lineage>
        <taxon>Eukaryota</taxon>
        <taxon>Fungi</taxon>
        <taxon>Fungi incertae sedis</taxon>
        <taxon>Zoopagomycota</taxon>
        <taxon>Kickxellomycotina</taxon>
        <taxon>Harpellomycetes</taxon>
        <taxon>Harpellales</taxon>
        <taxon>Legeriomycetaceae</taxon>
        <taxon>Zancudomyces</taxon>
    </lineage>
</organism>
<evidence type="ECO:0000313" key="3">
    <source>
        <dbReference type="EMBL" id="OMH81496.1"/>
    </source>
</evidence>
<evidence type="ECO:0000313" key="4">
    <source>
        <dbReference type="Proteomes" id="UP000188320"/>
    </source>
</evidence>
<keyword evidence="4" id="KW-1185">Reference proteome</keyword>
<dbReference type="SUPFAM" id="SSF48445">
    <property type="entry name" value="14-3-3 protein"/>
    <property type="match status" value="1"/>
</dbReference>
<feature type="domain" description="14-3-3" evidence="2">
    <location>
        <begin position="58"/>
        <end position="211"/>
    </location>
</feature>
<dbReference type="EMBL" id="LSSK01000887">
    <property type="protein sequence ID" value="OMH81496.1"/>
    <property type="molecule type" value="Genomic_DNA"/>
</dbReference>
<proteinExistence type="inferred from homology"/>
<name>A0A1R1PKL3_ZANCU</name>
<reference evidence="4" key="1">
    <citation type="submission" date="2017-01" db="EMBL/GenBank/DDBJ databases">
        <authorList>
            <person name="Wang Y."/>
            <person name="White M."/>
            <person name="Kvist S."/>
            <person name="Moncalvo J.-M."/>
        </authorList>
    </citation>
    <scope>NUCLEOTIDE SEQUENCE [LARGE SCALE GENOMIC DNA]</scope>
    <source>
        <strain evidence="4">COL-18-3</strain>
    </source>
</reference>
<dbReference type="Pfam" id="PF00244">
    <property type="entry name" value="14-3-3"/>
    <property type="match status" value="1"/>
</dbReference>
<dbReference type="Gene3D" id="1.20.190.20">
    <property type="entry name" value="14-3-3 domain"/>
    <property type="match status" value="1"/>
</dbReference>
<evidence type="ECO:0000259" key="2">
    <source>
        <dbReference type="Pfam" id="PF00244"/>
    </source>
</evidence>
<sequence>MDFPRDQTYLNKFMFKGYIVHKLSKKMSERFEDKNTYSMKLLEDLENVNIECIQPRIISLRSSINMYNGLNDMGTHTKRDGWLLKETLNIIEILRRDIASISIGVINTMGKNKLLERGDYASKVMCCKIQGDFYRYLAELRVYNNEEYWVTKAFELYKLGNGLTDTNVKKTDLQYLRLVLSTTDFYLQYFDNPKIAYSYANCCLVRIYREIANMNGRLDNPEIVHMYVGLIENKMKECNYTWAQTNGLEHKGQQKAQETSVNDVKMVDINRHIHESDYGCTYSATEIHERVHNDRCTSKYSDIKTKQPGFRITFLRKMKSSLNA</sequence>
<dbReference type="AlphaFoldDB" id="A0A1R1PKL3"/>
<evidence type="ECO:0000256" key="1">
    <source>
        <dbReference type="ARBA" id="ARBA00006141"/>
    </source>
</evidence>
<comment type="similarity">
    <text evidence="1">Belongs to the 14-3-3 family.</text>
</comment>
<dbReference type="InterPro" id="IPR023410">
    <property type="entry name" value="14-3-3_domain"/>
</dbReference>
<protein>
    <recommendedName>
        <fullName evidence="2">14-3-3 domain-containing protein</fullName>
    </recommendedName>
</protein>
<dbReference type="InterPro" id="IPR036815">
    <property type="entry name" value="14-3-3_dom_sf"/>
</dbReference>
<dbReference type="PANTHER" id="PTHR18860">
    <property type="entry name" value="14-3-3 PROTEIN"/>
    <property type="match status" value="1"/>
</dbReference>
<dbReference type="Proteomes" id="UP000188320">
    <property type="component" value="Unassembled WGS sequence"/>
</dbReference>
<gene>
    <name evidence="3" type="ORF">AX774_g5049</name>
</gene>
<comment type="caution">
    <text evidence="3">The sequence shown here is derived from an EMBL/GenBank/DDBJ whole genome shotgun (WGS) entry which is preliminary data.</text>
</comment>
<accession>A0A1R1PKL3</accession>